<dbReference type="InParanoid" id="A0A1B7MKM6"/>
<sequence length="76" mass="8617">MSIEQPPLWKSNPFPSVTNLPREEIEPKPEVLMPPPTVQEAELAFDDVKRILRPPKKVADYKDLSLTPSFVGYLKG</sequence>
<accession>A0A1B7MKM6</accession>
<evidence type="ECO:0000313" key="1">
    <source>
        <dbReference type="EMBL" id="OAX33158.1"/>
    </source>
</evidence>
<dbReference type="AlphaFoldDB" id="A0A1B7MKM6"/>
<proteinExistence type="predicted"/>
<protein>
    <submittedName>
        <fullName evidence="1">Uncharacterized protein</fullName>
    </submittedName>
</protein>
<dbReference type="EMBL" id="KV448824">
    <property type="protein sequence ID" value="OAX33158.1"/>
    <property type="molecule type" value="Genomic_DNA"/>
</dbReference>
<dbReference type="OrthoDB" id="2674031at2759"/>
<keyword evidence="2" id="KW-1185">Reference proteome</keyword>
<organism evidence="1 2">
    <name type="scientific">Rhizopogon vinicolor AM-OR11-026</name>
    <dbReference type="NCBI Taxonomy" id="1314800"/>
    <lineage>
        <taxon>Eukaryota</taxon>
        <taxon>Fungi</taxon>
        <taxon>Dikarya</taxon>
        <taxon>Basidiomycota</taxon>
        <taxon>Agaricomycotina</taxon>
        <taxon>Agaricomycetes</taxon>
        <taxon>Agaricomycetidae</taxon>
        <taxon>Boletales</taxon>
        <taxon>Suillineae</taxon>
        <taxon>Rhizopogonaceae</taxon>
        <taxon>Rhizopogon</taxon>
    </lineage>
</organism>
<reference evidence="1 2" key="1">
    <citation type="submission" date="2016-06" db="EMBL/GenBank/DDBJ databases">
        <title>Comparative genomics of the ectomycorrhizal sister species Rhizopogon vinicolor and Rhizopogon vesiculosus (Basidiomycota: Boletales) reveals a divergence of the mating type B locus.</title>
        <authorList>
            <consortium name="DOE Joint Genome Institute"/>
            <person name="Mujic A.B."/>
            <person name="Kuo A."/>
            <person name="Tritt A."/>
            <person name="Lipzen A."/>
            <person name="Chen C."/>
            <person name="Johnson J."/>
            <person name="Sharma A."/>
            <person name="Barry K."/>
            <person name="Grigoriev I.V."/>
            <person name="Spatafora J.W."/>
        </authorList>
    </citation>
    <scope>NUCLEOTIDE SEQUENCE [LARGE SCALE GENOMIC DNA]</scope>
    <source>
        <strain evidence="1 2">AM-OR11-026</strain>
    </source>
</reference>
<name>A0A1B7MKM6_9AGAM</name>
<dbReference type="Proteomes" id="UP000092154">
    <property type="component" value="Unassembled WGS sequence"/>
</dbReference>
<evidence type="ECO:0000313" key="2">
    <source>
        <dbReference type="Proteomes" id="UP000092154"/>
    </source>
</evidence>
<gene>
    <name evidence="1" type="ORF">K503DRAFT_869721</name>
</gene>